<dbReference type="Proteomes" id="UP001301958">
    <property type="component" value="Unassembled WGS sequence"/>
</dbReference>
<comment type="caution">
    <text evidence="1">The sequence shown here is derived from an EMBL/GenBank/DDBJ whole genome shotgun (WGS) entry which is preliminary data.</text>
</comment>
<sequence length="63" mass="7178">MPRQPYAPTPHSYVPNSMLSATINLLKVRSNSSSIIRAPHQTSTCLHPNNHLTNIYPRSFYKK</sequence>
<proteinExistence type="predicted"/>
<name>A0AAN7BSB5_9PEZI</name>
<reference evidence="1" key="2">
    <citation type="submission" date="2023-05" db="EMBL/GenBank/DDBJ databases">
        <authorList>
            <consortium name="Lawrence Berkeley National Laboratory"/>
            <person name="Steindorff A."/>
            <person name="Hensen N."/>
            <person name="Bonometti L."/>
            <person name="Westerberg I."/>
            <person name="Brannstrom I.O."/>
            <person name="Guillou S."/>
            <person name="Cros-Aarteil S."/>
            <person name="Calhoun S."/>
            <person name="Haridas S."/>
            <person name="Kuo A."/>
            <person name="Mondo S."/>
            <person name="Pangilinan J."/>
            <person name="Riley R."/>
            <person name="Labutti K."/>
            <person name="Andreopoulos B."/>
            <person name="Lipzen A."/>
            <person name="Chen C."/>
            <person name="Yanf M."/>
            <person name="Daum C."/>
            <person name="Ng V."/>
            <person name="Clum A."/>
            <person name="Ohm R."/>
            <person name="Martin F."/>
            <person name="Silar P."/>
            <person name="Natvig D."/>
            <person name="Lalanne C."/>
            <person name="Gautier V."/>
            <person name="Ament-Velasquez S.L."/>
            <person name="Kruys A."/>
            <person name="Hutchinson M.I."/>
            <person name="Powell A.J."/>
            <person name="Barry K."/>
            <person name="Miller A.N."/>
            <person name="Grigoriev I.V."/>
            <person name="Debuchy R."/>
            <person name="Gladieux P."/>
            <person name="Thoren M.H."/>
            <person name="Johannesson H."/>
        </authorList>
    </citation>
    <scope>NUCLEOTIDE SEQUENCE</scope>
    <source>
        <strain evidence="1">CBS 990.96</strain>
    </source>
</reference>
<dbReference type="EMBL" id="MU865317">
    <property type="protein sequence ID" value="KAK4228517.1"/>
    <property type="molecule type" value="Genomic_DNA"/>
</dbReference>
<evidence type="ECO:0000313" key="1">
    <source>
        <dbReference type="EMBL" id="KAK4228517.1"/>
    </source>
</evidence>
<accession>A0AAN7BSB5</accession>
<gene>
    <name evidence="1" type="ORF">QBC38DRAFT_474596</name>
</gene>
<dbReference type="AlphaFoldDB" id="A0AAN7BSB5"/>
<keyword evidence="2" id="KW-1185">Reference proteome</keyword>
<protein>
    <submittedName>
        <fullName evidence="1">Uncharacterized protein</fullName>
    </submittedName>
</protein>
<reference evidence="1" key="1">
    <citation type="journal article" date="2023" name="Mol. Phylogenet. Evol.">
        <title>Genome-scale phylogeny and comparative genomics of the fungal order Sordariales.</title>
        <authorList>
            <person name="Hensen N."/>
            <person name="Bonometti L."/>
            <person name="Westerberg I."/>
            <person name="Brannstrom I.O."/>
            <person name="Guillou S."/>
            <person name="Cros-Aarteil S."/>
            <person name="Calhoun S."/>
            <person name="Haridas S."/>
            <person name="Kuo A."/>
            <person name="Mondo S."/>
            <person name="Pangilinan J."/>
            <person name="Riley R."/>
            <person name="LaButti K."/>
            <person name="Andreopoulos B."/>
            <person name="Lipzen A."/>
            <person name="Chen C."/>
            <person name="Yan M."/>
            <person name="Daum C."/>
            <person name="Ng V."/>
            <person name="Clum A."/>
            <person name="Steindorff A."/>
            <person name="Ohm R.A."/>
            <person name="Martin F."/>
            <person name="Silar P."/>
            <person name="Natvig D.O."/>
            <person name="Lalanne C."/>
            <person name="Gautier V."/>
            <person name="Ament-Velasquez S.L."/>
            <person name="Kruys A."/>
            <person name="Hutchinson M.I."/>
            <person name="Powell A.J."/>
            <person name="Barry K."/>
            <person name="Miller A.N."/>
            <person name="Grigoriev I.V."/>
            <person name="Debuchy R."/>
            <person name="Gladieux P."/>
            <person name="Hiltunen Thoren M."/>
            <person name="Johannesson H."/>
        </authorList>
    </citation>
    <scope>NUCLEOTIDE SEQUENCE</scope>
    <source>
        <strain evidence="1">CBS 990.96</strain>
    </source>
</reference>
<evidence type="ECO:0000313" key="2">
    <source>
        <dbReference type="Proteomes" id="UP001301958"/>
    </source>
</evidence>
<organism evidence="1 2">
    <name type="scientific">Podospora fimiseda</name>
    <dbReference type="NCBI Taxonomy" id="252190"/>
    <lineage>
        <taxon>Eukaryota</taxon>
        <taxon>Fungi</taxon>
        <taxon>Dikarya</taxon>
        <taxon>Ascomycota</taxon>
        <taxon>Pezizomycotina</taxon>
        <taxon>Sordariomycetes</taxon>
        <taxon>Sordariomycetidae</taxon>
        <taxon>Sordariales</taxon>
        <taxon>Podosporaceae</taxon>
        <taxon>Podospora</taxon>
    </lineage>
</organism>